<accession>A0A3B0UIM0</accession>
<feature type="transmembrane region" description="Helical" evidence="7">
    <location>
        <begin position="118"/>
        <end position="137"/>
    </location>
</feature>
<feature type="transmembrane region" description="Helical" evidence="7">
    <location>
        <begin position="86"/>
        <end position="106"/>
    </location>
</feature>
<keyword evidence="4 7" id="KW-0812">Transmembrane</keyword>
<evidence type="ECO:0000256" key="3">
    <source>
        <dbReference type="ARBA" id="ARBA00022448"/>
    </source>
</evidence>
<name>A0A3B0UIM0_9ZZZZ</name>
<dbReference type="PANTHER" id="PTHR43840:SF50">
    <property type="entry name" value="MANGANESE EFFLUX SYSTEM PROTEIN MNES"/>
    <property type="match status" value="1"/>
</dbReference>
<dbReference type="GO" id="GO:0016020">
    <property type="term" value="C:membrane"/>
    <property type="evidence" value="ECO:0007669"/>
    <property type="project" value="UniProtKB-SubCell"/>
</dbReference>
<dbReference type="EMBL" id="UOET01000017">
    <property type="protein sequence ID" value="VAW26262.1"/>
    <property type="molecule type" value="Genomic_DNA"/>
</dbReference>
<evidence type="ECO:0000259" key="9">
    <source>
        <dbReference type="Pfam" id="PF16916"/>
    </source>
</evidence>
<dbReference type="Pfam" id="PF16916">
    <property type="entry name" value="ZT_dimer"/>
    <property type="match status" value="1"/>
</dbReference>
<evidence type="ECO:0000256" key="6">
    <source>
        <dbReference type="ARBA" id="ARBA00023136"/>
    </source>
</evidence>
<dbReference type="PANTHER" id="PTHR43840">
    <property type="entry name" value="MITOCHONDRIAL METAL TRANSPORTER 1-RELATED"/>
    <property type="match status" value="1"/>
</dbReference>
<feature type="transmembrane region" description="Helical" evidence="7">
    <location>
        <begin position="158"/>
        <end position="177"/>
    </location>
</feature>
<comment type="subcellular location">
    <subcellularLocation>
        <location evidence="1">Membrane</location>
        <topology evidence="1">Multi-pass membrane protein</topology>
    </subcellularLocation>
</comment>
<dbReference type="AlphaFoldDB" id="A0A3B0UIM0"/>
<dbReference type="SUPFAM" id="SSF161111">
    <property type="entry name" value="Cation efflux protein transmembrane domain-like"/>
    <property type="match status" value="1"/>
</dbReference>
<dbReference type="InterPro" id="IPR027470">
    <property type="entry name" value="Cation_efflux_CTD"/>
</dbReference>
<organism evidence="10">
    <name type="scientific">hydrothermal vent metagenome</name>
    <dbReference type="NCBI Taxonomy" id="652676"/>
    <lineage>
        <taxon>unclassified sequences</taxon>
        <taxon>metagenomes</taxon>
        <taxon>ecological metagenomes</taxon>
    </lineage>
</organism>
<dbReference type="SUPFAM" id="SSF160240">
    <property type="entry name" value="Cation efflux protein cytoplasmic domain-like"/>
    <property type="match status" value="1"/>
</dbReference>
<dbReference type="InterPro" id="IPR027469">
    <property type="entry name" value="Cation_efflux_TMD_sf"/>
</dbReference>
<dbReference type="Pfam" id="PF01545">
    <property type="entry name" value="Cation_efflux"/>
    <property type="match status" value="1"/>
</dbReference>
<sequence>MALGRREKKIVVVSKVAIFTNAFLSLLKIGIGLFAGSLAVVADGIDSASDVLTSLITLFTAHIVARPPDLKYPYGYNKADTMATKVLAFIIFFAGAQLAISTFGKLIHPEPRAIPKTIAVYIVIVSIIGKQMLALYLKKAGKSEQSNMLIANAKNMQSDVLISFSVLIGLAATFIFKMPLLDALTAFVVSAWIMMIALKIFMESGRDLMDGVDNPEIYKKVIAACTKVEGVFHPHRIRVRKMAHLYIITLDIELPGELTLQEAHVKSHEVEKRIREDVENIYDVLIHIEPQGDAADNEVFGISESNL</sequence>
<dbReference type="InterPro" id="IPR050291">
    <property type="entry name" value="CDF_Transporter"/>
</dbReference>
<evidence type="ECO:0000256" key="5">
    <source>
        <dbReference type="ARBA" id="ARBA00022989"/>
    </source>
</evidence>
<dbReference type="Gene3D" id="1.20.1510.10">
    <property type="entry name" value="Cation efflux protein transmembrane domain"/>
    <property type="match status" value="1"/>
</dbReference>
<protein>
    <submittedName>
        <fullName evidence="10">Cobalt-zinc-cadmium resistance protein</fullName>
    </submittedName>
</protein>
<keyword evidence="3" id="KW-0813">Transport</keyword>
<feature type="transmembrane region" description="Helical" evidence="7">
    <location>
        <begin position="183"/>
        <end position="201"/>
    </location>
</feature>
<feature type="domain" description="Cation efflux protein cytoplasmic" evidence="9">
    <location>
        <begin position="215"/>
        <end position="290"/>
    </location>
</feature>
<proteinExistence type="inferred from homology"/>
<evidence type="ECO:0000256" key="2">
    <source>
        <dbReference type="ARBA" id="ARBA00008114"/>
    </source>
</evidence>
<dbReference type="Gene3D" id="3.30.70.1350">
    <property type="entry name" value="Cation efflux protein, cytoplasmic domain"/>
    <property type="match status" value="1"/>
</dbReference>
<evidence type="ECO:0000313" key="10">
    <source>
        <dbReference type="EMBL" id="VAW26262.1"/>
    </source>
</evidence>
<gene>
    <name evidence="10" type="ORF">MNBD_BACTEROID07-1781</name>
</gene>
<dbReference type="InterPro" id="IPR058533">
    <property type="entry name" value="Cation_efflux_TM"/>
</dbReference>
<dbReference type="InterPro" id="IPR002524">
    <property type="entry name" value="Cation_efflux"/>
</dbReference>
<comment type="similarity">
    <text evidence="2">Belongs to the cation diffusion facilitator (CDF) transporter (TC 2.A.4) family.</text>
</comment>
<dbReference type="GO" id="GO:0008324">
    <property type="term" value="F:monoatomic cation transmembrane transporter activity"/>
    <property type="evidence" value="ECO:0007669"/>
    <property type="project" value="InterPro"/>
</dbReference>
<reference evidence="10" key="1">
    <citation type="submission" date="2018-06" db="EMBL/GenBank/DDBJ databases">
        <authorList>
            <person name="Zhirakovskaya E."/>
        </authorList>
    </citation>
    <scope>NUCLEOTIDE SEQUENCE</scope>
</reference>
<evidence type="ECO:0000259" key="8">
    <source>
        <dbReference type="Pfam" id="PF01545"/>
    </source>
</evidence>
<feature type="transmembrane region" description="Helical" evidence="7">
    <location>
        <begin position="47"/>
        <end position="65"/>
    </location>
</feature>
<evidence type="ECO:0000256" key="1">
    <source>
        <dbReference type="ARBA" id="ARBA00004141"/>
    </source>
</evidence>
<keyword evidence="5 7" id="KW-1133">Transmembrane helix</keyword>
<evidence type="ECO:0000256" key="4">
    <source>
        <dbReference type="ARBA" id="ARBA00022692"/>
    </source>
</evidence>
<keyword evidence="6 7" id="KW-0472">Membrane</keyword>
<evidence type="ECO:0000256" key="7">
    <source>
        <dbReference type="SAM" id="Phobius"/>
    </source>
</evidence>
<dbReference type="InterPro" id="IPR036837">
    <property type="entry name" value="Cation_efflux_CTD_sf"/>
</dbReference>
<dbReference type="NCBIfam" id="TIGR01297">
    <property type="entry name" value="CDF"/>
    <property type="match status" value="1"/>
</dbReference>
<feature type="domain" description="Cation efflux protein transmembrane" evidence="8">
    <location>
        <begin position="15"/>
        <end position="209"/>
    </location>
</feature>
<dbReference type="FunFam" id="1.20.1510.10:FF:000006">
    <property type="entry name" value="Divalent cation efflux transporter"/>
    <property type="match status" value="1"/>
</dbReference>
<feature type="transmembrane region" description="Helical" evidence="7">
    <location>
        <begin position="12"/>
        <end position="35"/>
    </location>
</feature>